<reference evidence="1" key="1">
    <citation type="submission" date="2020-05" db="EMBL/GenBank/DDBJ databases">
        <authorList>
            <person name="Chiriac C."/>
            <person name="Salcher M."/>
            <person name="Ghai R."/>
            <person name="Kavagutti S V."/>
        </authorList>
    </citation>
    <scope>NUCLEOTIDE SEQUENCE</scope>
</reference>
<accession>A0A6J7X3H1</accession>
<gene>
    <name evidence="1" type="ORF">UFOVP393_11</name>
</gene>
<proteinExistence type="predicted"/>
<evidence type="ECO:0000313" key="1">
    <source>
        <dbReference type="EMBL" id="CAB5223802.1"/>
    </source>
</evidence>
<name>A0A6J7X3H1_9CAUD</name>
<protein>
    <submittedName>
        <fullName evidence="1">Uncharacterized protein</fullName>
    </submittedName>
</protein>
<dbReference type="EMBL" id="LR798335">
    <property type="protein sequence ID" value="CAB5223802.1"/>
    <property type="molecule type" value="Genomic_DNA"/>
</dbReference>
<sequence length="336" mass="33344">MPTSSTSLLGLALPTTGELSGTWGQTVNDSITSLLDSAVAGTTTLSGDIDVTLTTTTLAANQARQAIILCTGARTLQRTITAPAYSKTYTVINNTTGGFAVKLVGVGPTTGVTVIPGESAQIAWNGSDFVKTGSFYGDADFRNLVVSGTLSVTGVATFTLNPIMSALTASRAVFTDASKGLVSVAITGSGSVVMATSPTLVSPNLGTPTALVLTSATGLPLSSGVTGTLPVLNGGTGATTATGTGSVVLATSPTLVSPALGTPTSGDFGTGTFTWPTFNQSTTGGAATAVKLTTTNWTVEEVGGKLLFKYGGVNKASLSSSGNLILAGTLTQNGTP</sequence>
<organism evidence="1">
    <name type="scientific">uncultured Caudovirales phage</name>
    <dbReference type="NCBI Taxonomy" id="2100421"/>
    <lineage>
        <taxon>Viruses</taxon>
        <taxon>Duplodnaviria</taxon>
        <taxon>Heunggongvirae</taxon>
        <taxon>Uroviricota</taxon>
        <taxon>Caudoviricetes</taxon>
        <taxon>Peduoviridae</taxon>
        <taxon>Maltschvirus</taxon>
        <taxon>Maltschvirus maltsch</taxon>
    </lineage>
</organism>